<dbReference type="PANTHER" id="PTHR21512">
    <property type="entry name" value="TRAFFICKING PROTEIN PARTICLE COMPLEX SUBUNIT 9"/>
    <property type="match status" value="1"/>
</dbReference>
<dbReference type="InterPro" id="IPR058568">
    <property type="entry name" value="Ig_TRAPPC9_Trs120_4th"/>
</dbReference>
<protein>
    <submittedName>
        <fullName evidence="2">Trafficking protein particle complex subunit 9</fullName>
    </submittedName>
</protein>
<gene>
    <name evidence="2" type="primary">LOC105082965</name>
</gene>
<reference evidence="2" key="1">
    <citation type="submission" date="2025-08" db="UniProtKB">
        <authorList>
            <consortium name="RefSeq"/>
        </authorList>
    </citation>
    <scope>IDENTIFICATION</scope>
    <source>
        <tissue evidence="2">Blood</tissue>
    </source>
</reference>
<organism evidence="2">
    <name type="scientific">Camelus bactrianus</name>
    <name type="common">Bactrian camel</name>
    <dbReference type="NCBI Taxonomy" id="9837"/>
    <lineage>
        <taxon>Eukaryota</taxon>
        <taxon>Metazoa</taxon>
        <taxon>Chordata</taxon>
        <taxon>Craniata</taxon>
        <taxon>Vertebrata</taxon>
        <taxon>Euteleostomi</taxon>
        <taxon>Mammalia</taxon>
        <taxon>Eutheria</taxon>
        <taxon>Laurasiatheria</taxon>
        <taxon>Artiodactyla</taxon>
        <taxon>Tylopoda</taxon>
        <taxon>Camelidae</taxon>
        <taxon>Camelus</taxon>
    </lineage>
</organism>
<dbReference type="GO" id="GO:0005802">
    <property type="term" value="C:trans-Golgi network"/>
    <property type="evidence" value="ECO:0007669"/>
    <property type="project" value="TreeGrafter"/>
</dbReference>
<proteinExistence type="predicted"/>
<name>A0A9W3FDP7_CAMBA</name>
<dbReference type="OrthoDB" id="27962at2759"/>
<evidence type="ECO:0000259" key="1">
    <source>
        <dbReference type="Pfam" id="PF26283"/>
    </source>
</evidence>
<evidence type="ECO:0000313" key="2">
    <source>
        <dbReference type="RefSeq" id="XP_010970981.1"/>
    </source>
</evidence>
<dbReference type="PANTHER" id="PTHR21512:SF5">
    <property type="entry name" value="TRAFFICKING PROTEIN PARTICLE COMPLEX SUBUNIT 9"/>
    <property type="match status" value="1"/>
</dbReference>
<accession>A0A9W3FDP7</accession>
<dbReference type="AlphaFoldDB" id="A0A9W3FDP7"/>
<dbReference type="InterPro" id="IPR013935">
    <property type="entry name" value="Trs120_TRAPPC9"/>
</dbReference>
<sequence length="210" mass="23184">MAIQVDKFNFESFPESPGEKGQFANAKQLEEERQEARGLEINSKLDIHWTIPSLKRTGEASVEGLLNQLVLEHLQLAPLLWDVLVDGQPCDREAAACHVGDPVRLEVRLTNRSPRSVGPFALSVVPFQDHQNGVHSYNLHHAVSFVGSGTFHLDAVQPSGQSACLGALLFLCTGDFFLHIRFHEDSSSKGLPPSWFCLPSVHVRALEARA</sequence>
<dbReference type="Pfam" id="PF26283">
    <property type="entry name" value="Ig_TRAPPC9-Trs120_4th"/>
    <property type="match status" value="1"/>
</dbReference>
<feature type="domain" description="Trs120/TRAPPC9 fourth Ig-like" evidence="1">
    <location>
        <begin position="92"/>
        <end position="205"/>
    </location>
</feature>
<dbReference type="RefSeq" id="XP_010970981.1">
    <property type="nucleotide sequence ID" value="XM_010972679.2"/>
</dbReference>
<dbReference type="KEGG" id="cbai:105082965"/>